<reference evidence="2 3" key="1">
    <citation type="journal article" date="2019" name="Nat. Ecol. Evol.">
        <title>Megaphylogeny resolves global patterns of mushroom evolution.</title>
        <authorList>
            <person name="Varga T."/>
            <person name="Krizsan K."/>
            <person name="Foldi C."/>
            <person name="Dima B."/>
            <person name="Sanchez-Garcia M."/>
            <person name="Sanchez-Ramirez S."/>
            <person name="Szollosi G.J."/>
            <person name="Szarkandi J.G."/>
            <person name="Papp V."/>
            <person name="Albert L."/>
            <person name="Andreopoulos W."/>
            <person name="Angelini C."/>
            <person name="Antonin V."/>
            <person name="Barry K.W."/>
            <person name="Bougher N.L."/>
            <person name="Buchanan P."/>
            <person name="Buyck B."/>
            <person name="Bense V."/>
            <person name="Catcheside P."/>
            <person name="Chovatia M."/>
            <person name="Cooper J."/>
            <person name="Damon W."/>
            <person name="Desjardin D."/>
            <person name="Finy P."/>
            <person name="Geml J."/>
            <person name="Haridas S."/>
            <person name="Hughes K."/>
            <person name="Justo A."/>
            <person name="Karasinski D."/>
            <person name="Kautmanova I."/>
            <person name="Kiss B."/>
            <person name="Kocsube S."/>
            <person name="Kotiranta H."/>
            <person name="LaButti K.M."/>
            <person name="Lechner B.E."/>
            <person name="Liimatainen K."/>
            <person name="Lipzen A."/>
            <person name="Lukacs Z."/>
            <person name="Mihaltcheva S."/>
            <person name="Morgado L.N."/>
            <person name="Niskanen T."/>
            <person name="Noordeloos M.E."/>
            <person name="Ohm R.A."/>
            <person name="Ortiz-Santana B."/>
            <person name="Ovrebo C."/>
            <person name="Racz N."/>
            <person name="Riley R."/>
            <person name="Savchenko A."/>
            <person name="Shiryaev A."/>
            <person name="Soop K."/>
            <person name="Spirin V."/>
            <person name="Szebenyi C."/>
            <person name="Tomsovsky M."/>
            <person name="Tulloss R.E."/>
            <person name="Uehling J."/>
            <person name="Grigoriev I.V."/>
            <person name="Vagvolgyi C."/>
            <person name="Papp T."/>
            <person name="Martin F.M."/>
            <person name="Miettinen O."/>
            <person name="Hibbett D.S."/>
            <person name="Nagy L.G."/>
        </authorList>
    </citation>
    <scope>NUCLEOTIDE SEQUENCE [LARGE SCALE GENOMIC DNA]</scope>
    <source>
        <strain evidence="2 3">HHB13444</strain>
    </source>
</reference>
<evidence type="ECO:0000256" key="1">
    <source>
        <dbReference type="SAM" id="MobiDB-lite"/>
    </source>
</evidence>
<gene>
    <name evidence="2" type="ORF">K466DRAFT_385367</name>
</gene>
<sequence>MKSEAPIPALVSDLRNLMVDRGRVSSEPYYTMLTSIADFPWPRCATLHLAPSRSGQQTSREPQRVRLPMVTPIACRFAGRLAWRWASSAVAPGPCTVRFHSGTCARSCVRRLTCRYERSKAQSGRRSNPQRSSGRYAGVPPWRKQHPGSPIRQRPTPVASHAHLSRALPWARFDAPCLPWVVDSGSPAGETCCRRLRIPSSVMNGIQGSATRR</sequence>
<evidence type="ECO:0000313" key="3">
    <source>
        <dbReference type="Proteomes" id="UP000308197"/>
    </source>
</evidence>
<keyword evidence="3" id="KW-1185">Reference proteome</keyword>
<feature type="compositionally biased region" description="Polar residues" evidence="1">
    <location>
        <begin position="121"/>
        <end position="133"/>
    </location>
</feature>
<dbReference type="Proteomes" id="UP000308197">
    <property type="component" value="Unassembled WGS sequence"/>
</dbReference>
<feature type="region of interest" description="Disordered" evidence="1">
    <location>
        <begin position="119"/>
        <end position="159"/>
    </location>
</feature>
<dbReference type="AlphaFoldDB" id="A0A5C3NVF0"/>
<name>A0A5C3NVF0_9APHY</name>
<accession>A0A5C3NVF0</accession>
<protein>
    <submittedName>
        <fullName evidence="2">Uncharacterized protein</fullName>
    </submittedName>
</protein>
<proteinExistence type="predicted"/>
<evidence type="ECO:0000313" key="2">
    <source>
        <dbReference type="EMBL" id="TFK80328.1"/>
    </source>
</evidence>
<dbReference type="InParanoid" id="A0A5C3NVF0"/>
<organism evidence="2 3">
    <name type="scientific">Polyporus arcularius HHB13444</name>
    <dbReference type="NCBI Taxonomy" id="1314778"/>
    <lineage>
        <taxon>Eukaryota</taxon>
        <taxon>Fungi</taxon>
        <taxon>Dikarya</taxon>
        <taxon>Basidiomycota</taxon>
        <taxon>Agaricomycotina</taxon>
        <taxon>Agaricomycetes</taxon>
        <taxon>Polyporales</taxon>
        <taxon>Polyporaceae</taxon>
        <taxon>Polyporus</taxon>
    </lineage>
</organism>
<dbReference type="EMBL" id="ML211798">
    <property type="protein sequence ID" value="TFK80328.1"/>
    <property type="molecule type" value="Genomic_DNA"/>
</dbReference>